<keyword evidence="4" id="KW-0378">Hydrolase</keyword>
<dbReference type="PANTHER" id="PTHR13058:SF19">
    <property type="entry name" value="LD40940P"/>
    <property type="match status" value="1"/>
</dbReference>
<dbReference type="GO" id="GO:0008296">
    <property type="term" value="F:3'-5'-DNA exonuclease activity"/>
    <property type="evidence" value="ECO:0007669"/>
    <property type="project" value="TreeGrafter"/>
</dbReference>
<evidence type="ECO:0000256" key="4">
    <source>
        <dbReference type="ARBA" id="ARBA00022801"/>
    </source>
</evidence>
<dbReference type="GO" id="GO:0005737">
    <property type="term" value="C:cytoplasm"/>
    <property type="evidence" value="ECO:0007669"/>
    <property type="project" value="TreeGrafter"/>
</dbReference>
<keyword evidence="9" id="KW-1185">Reference proteome</keyword>
<dbReference type="SMART" id="SM00479">
    <property type="entry name" value="EXOIII"/>
    <property type="match status" value="1"/>
</dbReference>
<evidence type="ECO:0000259" key="7">
    <source>
        <dbReference type="SMART" id="SM00479"/>
    </source>
</evidence>
<comment type="cofactor">
    <cofactor evidence="1">
        <name>Mg(2+)</name>
        <dbReference type="ChEBI" id="CHEBI:18420"/>
    </cofactor>
</comment>
<evidence type="ECO:0000313" key="9">
    <source>
        <dbReference type="Proteomes" id="UP000691718"/>
    </source>
</evidence>
<dbReference type="GO" id="GO:0046872">
    <property type="term" value="F:metal ion binding"/>
    <property type="evidence" value="ECO:0007669"/>
    <property type="project" value="UniProtKB-KW"/>
</dbReference>
<evidence type="ECO:0000256" key="2">
    <source>
        <dbReference type="ARBA" id="ARBA00022722"/>
    </source>
</evidence>
<dbReference type="Proteomes" id="UP000691718">
    <property type="component" value="Unassembled WGS sequence"/>
</dbReference>
<sequence>MCDLISTFVFFDIETTGLPHQERNQTKITELTFVAVSAIDIECTAIGSLPLVNKLSLLFNPQRKINPEVVRLTGLSKSSLAQQPVFKSKIKTLNSFLEELPKPVCLVAHNGNRFDFKILSAEYKDADAKFPEDLLCVDSLIGFKKVLKDDTLYKKSQQNNVRPVSTSSPKIEDILTDDEGEWPELNASVEEWQQIDELTRSLSNISCDKVKDERKCFERNNVKGKEVRKKVSYALSELYRRLLKKEPAHGHRAEVDCMMLLECVIATKSTFLPWANKFSKLLSQVTPLQR</sequence>
<comment type="caution">
    <text evidence="8">The sequence shown here is derived from an EMBL/GenBank/DDBJ whole genome shotgun (WGS) entry which is preliminary data.</text>
</comment>
<evidence type="ECO:0000256" key="5">
    <source>
        <dbReference type="ARBA" id="ARBA00022839"/>
    </source>
</evidence>
<dbReference type="PANTHER" id="PTHR13058">
    <property type="entry name" value="THREE PRIME REPAIR EXONUCLEASE 1, 2"/>
    <property type="match status" value="1"/>
</dbReference>
<proteinExistence type="predicted"/>
<dbReference type="InterPro" id="IPR040393">
    <property type="entry name" value="TREX1/2"/>
</dbReference>
<accession>A0A8S3WBQ8</accession>
<gene>
    <name evidence="8" type="ORF">PAPOLLO_LOCUS4474</name>
</gene>
<evidence type="ECO:0000256" key="6">
    <source>
        <dbReference type="ARBA" id="ARBA00022842"/>
    </source>
</evidence>
<keyword evidence="5" id="KW-0269">Exonuclease</keyword>
<evidence type="ECO:0000256" key="3">
    <source>
        <dbReference type="ARBA" id="ARBA00022723"/>
    </source>
</evidence>
<dbReference type="Pfam" id="PF00929">
    <property type="entry name" value="RNase_T"/>
    <property type="match status" value="1"/>
</dbReference>
<dbReference type="AlphaFoldDB" id="A0A8S3WBQ8"/>
<keyword evidence="3" id="KW-0479">Metal-binding</keyword>
<dbReference type="EMBL" id="CAJQZP010000280">
    <property type="protein sequence ID" value="CAG4951842.1"/>
    <property type="molecule type" value="Genomic_DNA"/>
</dbReference>
<dbReference type="InterPro" id="IPR013520">
    <property type="entry name" value="Ribonucl_H"/>
</dbReference>
<dbReference type="OrthoDB" id="10250935at2759"/>
<name>A0A8S3WBQ8_PARAO</name>
<feature type="domain" description="Exonuclease" evidence="7">
    <location>
        <begin position="7"/>
        <end position="273"/>
    </location>
</feature>
<evidence type="ECO:0000256" key="1">
    <source>
        <dbReference type="ARBA" id="ARBA00001946"/>
    </source>
</evidence>
<evidence type="ECO:0000313" key="8">
    <source>
        <dbReference type="EMBL" id="CAG4951842.1"/>
    </source>
</evidence>
<protein>
    <submittedName>
        <fullName evidence="8">(apollo) hypothetical protein</fullName>
    </submittedName>
</protein>
<organism evidence="8 9">
    <name type="scientific">Parnassius apollo</name>
    <name type="common">Apollo butterfly</name>
    <name type="synonym">Papilio apollo</name>
    <dbReference type="NCBI Taxonomy" id="110799"/>
    <lineage>
        <taxon>Eukaryota</taxon>
        <taxon>Metazoa</taxon>
        <taxon>Ecdysozoa</taxon>
        <taxon>Arthropoda</taxon>
        <taxon>Hexapoda</taxon>
        <taxon>Insecta</taxon>
        <taxon>Pterygota</taxon>
        <taxon>Neoptera</taxon>
        <taxon>Endopterygota</taxon>
        <taxon>Lepidoptera</taxon>
        <taxon>Glossata</taxon>
        <taxon>Ditrysia</taxon>
        <taxon>Papilionoidea</taxon>
        <taxon>Papilionidae</taxon>
        <taxon>Parnassiinae</taxon>
        <taxon>Parnassini</taxon>
        <taxon>Parnassius</taxon>
        <taxon>Parnassius</taxon>
    </lineage>
</organism>
<dbReference type="GO" id="GO:0006308">
    <property type="term" value="P:DNA catabolic process"/>
    <property type="evidence" value="ECO:0007669"/>
    <property type="project" value="TreeGrafter"/>
</dbReference>
<keyword evidence="6" id="KW-0460">Magnesium</keyword>
<reference evidence="8" key="1">
    <citation type="submission" date="2021-04" db="EMBL/GenBank/DDBJ databases">
        <authorList>
            <person name="Tunstrom K."/>
        </authorList>
    </citation>
    <scope>NUCLEOTIDE SEQUENCE</scope>
</reference>
<keyword evidence="2" id="KW-0540">Nuclease</keyword>